<evidence type="ECO:0000259" key="7">
    <source>
        <dbReference type="Pfam" id="PF24160"/>
    </source>
</evidence>
<evidence type="ECO:0000256" key="1">
    <source>
        <dbReference type="ARBA" id="ARBA00004370"/>
    </source>
</evidence>
<keyword evidence="4" id="KW-1133">Transmembrane helix</keyword>
<evidence type="ECO:0000256" key="2">
    <source>
        <dbReference type="ARBA" id="ARBA00007558"/>
    </source>
</evidence>
<dbReference type="KEGG" id="fas:105270062"/>
<comment type="similarity">
    <text evidence="2">Belongs to the RUS1 family.</text>
</comment>
<sequence>MSSEIIYKENRITSRDENIFVKSDKGRAVIRASPKPKFLSFPRFIFIIRSVFLPEGFPDSVHGDYIPYQIWDTVQAFASTILGILTTHSILIGVGVGESTATPLAATIAWILKDGAGMIGRILFAWWNGSRLDAQCKKWRILALRLDSLNEDRLAILLDNYTRHQSIVGVEECNKRESLLLFQKPFKQFCGCEIKMGVTLSPILQRKTTSLDYIIKLRSHFRNKRYMIVPDVENRRIYVGLNENVEPSDVLEAFFHSYRCGIEITSADCGKNEEINETISRIIDNKSSVDFKSWHKLLRASDWKQEINLLPVGEWRARWDL</sequence>
<dbReference type="AlphaFoldDB" id="A0A9R1THE2"/>
<evidence type="ECO:0000256" key="4">
    <source>
        <dbReference type="ARBA" id="ARBA00022989"/>
    </source>
</evidence>
<dbReference type="GeneID" id="105270062"/>
<evidence type="ECO:0000313" key="8">
    <source>
        <dbReference type="Proteomes" id="UP000694866"/>
    </source>
</evidence>
<dbReference type="InterPro" id="IPR055412">
    <property type="entry name" value="UVB_sens_C"/>
</dbReference>
<dbReference type="InterPro" id="IPR006968">
    <property type="entry name" value="RUS_fam"/>
</dbReference>
<dbReference type="PANTHER" id="PTHR12770:SF31">
    <property type="entry name" value="RUS FAMILY MEMBER 1"/>
    <property type="match status" value="1"/>
</dbReference>
<dbReference type="Pfam" id="PF04884">
    <property type="entry name" value="UVB_sens_prot"/>
    <property type="match status" value="1"/>
</dbReference>
<evidence type="ECO:0000259" key="6">
    <source>
        <dbReference type="Pfam" id="PF04884"/>
    </source>
</evidence>
<reference evidence="9" key="1">
    <citation type="submission" date="2025-08" db="UniProtKB">
        <authorList>
            <consortium name="RefSeq"/>
        </authorList>
    </citation>
    <scope>IDENTIFICATION</scope>
    <source>
        <strain evidence="9">USDA-PBARC FA_bdor</strain>
        <tissue evidence="9">Whole organism</tissue>
    </source>
</reference>
<dbReference type="InterPro" id="IPR054549">
    <property type="entry name" value="UVB_sens_RUS_dom"/>
</dbReference>
<organism evidence="8 9">
    <name type="scientific">Fopius arisanus</name>
    <dbReference type="NCBI Taxonomy" id="64838"/>
    <lineage>
        <taxon>Eukaryota</taxon>
        <taxon>Metazoa</taxon>
        <taxon>Ecdysozoa</taxon>
        <taxon>Arthropoda</taxon>
        <taxon>Hexapoda</taxon>
        <taxon>Insecta</taxon>
        <taxon>Pterygota</taxon>
        <taxon>Neoptera</taxon>
        <taxon>Endopterygota</taxon>
        <taxon>Hymenoptera</taxon>
        <taxon>Apocrita</taxon>
        <taxon>Ichneumonoidea</taxon>
        <taxon>Braconidae</taxon>
        <taxon>Opiinae</taxon>
        <taxon>Fopius</taxon>
    </lineage>
</organism>
<dbReference type="Proteomes" id="UP000694866">
    <property type="component" value="Unplaced"/>
</dbReference>
<dbReference type="GO" id="GO:0016020">
    <property type="term" value="C:membrane"/>
    <property type="evidence" value="ECO:0007669"/>
    <property type="project" value="UniProtKB-SubCell"/>
</dbReference>
<proteinExistence type="inferred from homology"/>
<feature type="domain" description="Root UVB sensitive protein C-terminal" evidence="7">
    <location>
        <begin position="168"/>
        <end position="319"/>
    </location>
</feature>
<keyword evidence="3" id="KW-0812">Transmembrane</keyword>
<accession>A0A9R1THE2</accession>
<dbReference type="RefSeq" id="XP_011309051.1">
    <property type="nucleotide sequence ID" value="XM_011310749.1"/>
</dbReference>
<feature type="domain" description="Protein root UVB sensitive/RUS" evidence="6">
    <location>
        <begin position="46"/>
        <end position="143"/>
    </location>
</feature>
<name>A0A9R1THE2_9HYME</name>
<evidence type="ECO:0000313" key="9">
    <source>
        <dbReference type="RefSeq" id="XP_011309051.1"/>
    </source>
</evidence>
<gene>
    <name evidence="9" type="primary">LOC105270062</name>
</gene>
<dbReference type="OrthoDB" id="364779at2759"/>
<keyword evidence="5" id="KW-0472">Membrane</keyword>
<comment type="subcellular location">
    <subcellularLocation>
        <location evidence="1">Membrane</location>
    </subcellularLocation>
</comment>
<evidence type="ECO:0000256" key="3">
    <source>
        <dbReference type="ARBA" id="ARBA00022692"/>
    </source>
</evidence>
<dbReference type="Pfam" id="PF24160">
    <property type="entry name" value="UVB_sens_C"/>
    <property type="match status" value="1"/>
</dbReference>
<evidence type="ECO:0000256" key="5">
    <source>
        <dbReference type="ARBA" id="ARBA00023136"/>
    </source>
</evidence>
<dbReference type="PANTHER" id="PTHR12770">
    <property type="entry name" value="RUS1 FAMILY PROTEIN C16ORF58"/>
    <property type="match status" value="1"/>
</dbReference>
<keyword evidence="8" id="KW-1185">Reference proteome</keyword>
<protein>
    <submittedName>
        <fullName evidence="9">Uncharacterized protein</fullName>
    </submittedName>
</protein>